<reference evidence="1" key="1">
    <citation type="journal article" date="2019" name="bioRxiv">
        <title>The Genome of the Zebra Mussel, Dreissena polymorpha: A Resource for Invasive Species Research.</title>
        <authorList>
            <person name="McCartney M.A."/>
            <person name="Auch B."/>
            <person name="Kono T."/>
            <person name="Mallez S."/>
            <person name="Zhang Y."/>
            <person name="Obille A."/>
            <person name="Becker A."/>
            <person name="Abrahante J.E."/>
            <person name="Garbe J."/>
            <person name="Badalamenti J.P."/>
            <person name="Herman A."/>
            <person name="Mangelson H."/>
            <person name="Liachko I."/>
            <person name="Sullivan S."/>
            <person name="Sone E.D."/>
            <person name="Koren S."/>
            <person name="Silverstein K.A.T."/>
            <person name="Beckman K.B."/>
            <person name="Gohl D.M."/>
        </authorList>
    </citation>
    <scope>NUCLEOTIDE SEQUENCE</scope>
    <source>
        <strain evidence="1">Duluth1</strain>
        <tissue evidence="1">Whole animal</tissue>
    </source>
</reference>
<name>A0A9D4HXJ5_DREPO</name>
<evidence type="ECO:0000313" key="1">
    <source>
        <dbReference type="EMBL" id="KAH3739000.1"/>
    </source>
</evidence>
<keyword evidence="2" id="KW-1185">Reference proteome</keyword>
<protein>
    <submittedName>
        <fullName evidence="1">Uncharacterized protein</fullName>
    </submittedName>
</protein>
<accession>A0A9D4HXJ5</accession>
<dbReference type="EMBL" id="JAIWYP010000011">
    <property type="protein sequence ID" value="KAH3739000.1"/>
    <property type="molecule type" value="Genomic_DNA"/>
</dbReference>
<dbReference type="Proteomes" id="UP000828390">
    <property type="component" value="Unassembled WGS sequence"/>
</dbReference>
<gene>
    <name evidence="1" type="ORF">DPMN_045644</name>
</gene>
<dbReference type="AlphaFoldDB" id="A0A9D4HXJ5"/>
<proteinExistence type="predicted"/>
<comment type="caution">
    <text evidence="1">The sequence shown here is derived from an EMBL/GenBank/DDBJ whole genome shotgun (WGS) entry which is preliminary data.</text>
</comment>
<reference evidence="1" key="2">
    <citation type="submission" date="2020-11" db="EMBL/GenBank/DDBJ databases">
        <authorList>
            <person name="McCartney M.A."/>
            <person name="Auch B."/>
            <person name="Kono T."/>
            <person name="Mallez S."/>
            <person name="Becker A."/>
            <person name="Gohl D.M."/>
            <person name="Silverstein K.A.T."/>
            <person name="Koren S."/>
            <person name="Bechman K.B."/>
            <person name="Herman A."/>
            <person name="Abrahante J.E."/>
            <person name="Garbe J."/>
        </authorList>
    </citation>
    <scope>NUCLEOTIDE SEQUENCE</scope>
    <source>
        <strain evidence="1">Duluth1</strain>
        <tissue evidence="1">Whole animal</tissue>
    </source>
</reference>
<organism evidence="1 2">
    <name type="scientific">Dreissena polymorpha</name>
    <name type="common">Zebra mussel</name>
    <name type="synonym">Mytilus polymorpha</name>
    <dbReference type="NCBI Taxonomy" id="45954"/>
    <lineage>
        <taxon>Eukaryota</taxon>
        <taxon>Metazoa</taxon>
        <taxon>Spiralia</taxon>
        <taxon>Lophotrochozoa</taxon>
        <taxon>Mollusca</taxon>
        <taxon>Bivalvia</taxon>
        <taxon>Autobranchia</taxon>
        <taxon>Heteroconchia</taxon>
        <taxon>Euheterodonta</taxon>
        <taxon>Imparidentia</taxon>
        <taxon>Neoheterodontei</taxon>
        <taxon>Myida</taxon>
        <taxon>Dreissenoidea</taxon>
        <taxon>Dreissenidae</taxon>
        <taxon>Dreissena</taxon>
    </lineage>
</organism>
<evidence type="ECO:0000313" key="2">
    <source>
        <dbReference type="Proteomes" id="UP000828390"/>
    </source>
</evidence>
<sequence length="116" mass="12655">MANGAMAAETKGLKVVYKNVQQYGEEVIADFTLSHSLLKRMGPAAIVALKKEKTTEIKSSVATQLSVKPKALKSVLQSDITKQVESLPELHVLYSESAHKSSRCLLQQRSKVSVEA</sequence>